<reference evidence="14" key="2">
    <citation type="submission" date="2020-05" db="UniProtKB">
        <authorList>
            <consortium name="EnsemblMetazoa"/>
        </authorList>
    </citation>
    <scope>IDENTIFICATION</scope>
    <source>
        <strain evidence="14">FAR1</strain>
    </source>
</reference>
<dbReference type="Proteomes" id="UP000075886">
    <property type="component" value="Unassembled WGS sequence"/>
</dbReference>
<feature type="transmembrane region" description="Helical" evidence="13">
    <location>
        <begin position="473"/>
        <end position="496"/>
    </location>
</feature>
<feature type="transmembrane region" description="Helical" evidence="13">
    <location>
        <begin position="56"/>
        <end position="76"/>
    </location>
</feature>
<keyword evidence="7" id="KW-0915">Sodium</keyword>
<evidence type="ECO:0000256" key="9">
    <source>
        <dbReference type="ARBA" id="ARBA00023136"/>
    </source>
</evidence>
<keyword evidence="11 12" id="KW-0407">Ion channel</keyword>
<evidence type="ECO:0000256" key="5">
    <source>
        <dbReference type="ARBA" id="ARBA00022692"/>
    </source>
</evidence>
<evidence type="ECO:0000256" key="7">
    <source>
        <dbReference type="ARBA" id="ARBA00023053"/>
    </source>
</evidence>
<evidence type="ECO:0000256" key="11">
    <source>
        <dbReference type="ARBA" id="ARBA00023303"/>
    </source>
</evidence>
<keyword evidence="6 13" id="KW-1133">Transmembrane helix</keyword>
<keyword evidence="15" id="KW-1185">Reference proteome</keyword>
<keyword evidence="3 12" id="KW-0813">Transport</keyword>
<keyword evidence="9 13" id="KW-0472">Membrane</keyword>
<name>A0A182QN13_9DIPT</name>
<organism evidence="14 15">
    <name type="scientific">Anopheles farauti</name>
    <dbReference type="NCBI Taxonomy" id="69004"/>
    <lineage>
        <taxon>Eukaryota</taxon>
        <taxon>Metazoa</taxon>
        <taxon>Ecdysozoa</taxon>
        <taxon>Arthropoda</taxon>
        <taxon>Hexapoda</taxon>
        <taxon>Insecta</taxon>
        <taxon>Pterygota</taxon>
        <taxon>Neoptera</taxon>
        <taxon>Endopterygota</taxon>
        <taxon>Diptera</taxon>
        <taxon>Nematocera</taxon>
        <taxon>Culicoidea</taxon>
        <taxon>Culicidae</taxon>
        <taxon>Anophelinae</taxon>
        <taxon>Anopheles</taxon>
    </lineage>
</organism>
<evidence type="ECO:0000256" key="8">
    <source>
        <dbReference type="ARBA" id="ARBA00023065"/>
    </source>
</evidence>
<evidence type="ECO:0000256" key="1">
    <source>
        <dbReference type="ARBA" id="ARBA00004141"/>
    </source>
</evidence>
<keyword evidence="10 12" id="KW-0739">Sodium transport</keyword>
<dbReference type="Pfam" id="PF00858">
    <property type="entry name" value="ASC"/>
    <property type="match status" value="2"/>
</dbReference>
<evidence type="ECO:0000313" key="15">
    <source>
        <dbReference type="Proteomes" id="UP000075886"/>
    </source>
</evidence>
<evidence type="ECO:0008006" key="16">
    <source>
        <dbReference type="Google" id="ProtNLM"/>
    </source>
</evidence>
<evidence type="ECO:0000256" key="12">
    <source>
        <dbReference type="RuleBase" id="RU000679"/>
    </source>
</evidence>
<protein>
    <recommendedName>
        <fullName evidence="16">Pickpocket</fullName>
    </recommendedName>
</protein>
<sequence>MQFRVGKLCDEADVQCAMKPTRWMIVKNLAREYAASSSCHGMLYVTHPRLTVLERVCWSVLVVISLSVCISAIVIGHQKWIEKPMIVSFSPKPLPVWKLPFPAITICPQTRIDVGKFNVTEVYLRARSNRTLTDDEKRKMRVLSHVCSSVMRPKNDYYGTAGSTSRREGRDTGNERVVEQLVNMSKPVKDIFASCMWSYNFRPCETLWARKVTENGVCYSFNSLSSAELFSDDQEMRELEVNPRATKPRMFRTLYASHIRSTGWTMENGYTGYEDLLAYPRRTASAGFKGGMIALLLTHQRDREYICSGALQGYKVSIHPPDEFPRLSEYHIRVPPMQAVSNCEFECLTNYTLAACGCVTFAMPRANTTRVCGVHEKRCYKEAVTRFMELDEQTMYDGQELCECLPACTTVKYAVELSNDWLDLNAMISGSIKRGKFLKGMEPMLLYVYFKDNKFLYIERVEYMTFNGELANFGGILALLSGMSLTSLVEILYYLIVRPLVLWVRAQCVRVKVGPSVSEVQLRTSNSRSEITSTGWLARKTKTKLGRTPRVYLPVSCQMCASWLLDDDRIAVDAVGASPFVILN</sequence>
<dbReference type="PANTHER" id="PTHR11690:SF288">
    <property type="entry name" value="AMILORIDE-SENSITIVE NA+ CHANNEL-RELATED"/>
    <property type="match status" value="1"/>
</dbReference>
<dbReference type="GO" id="GO:0005886">
    <property type="term" value="C:plasma membrane"/>
    <property type="evidence" value="ECO:0007669"/>
    <property type="project" value="TreeGrafter"/>
</dbReference>
<evidence type="ECO:0000256" key="10">
    <source>
        <dbReference type="ARBA" id="ARBA00023201"/>
    </source>
</evidence>
<keyword evidence="4 12" id="KW-0894">Sodium channel</keyword>
<comment type="similarity">
    <text evidence="2 12">Belongs to the amiloride-sensitive sodium channel (TC 1.A.6) family.</text>
</comment>
<evidence type="ECO:0000256" key="13">
    <source>
        <dbReference type="SAM" id="Phobius"/>
    </source>
</evidence>
<keyword evidence="5 12" id="KW-0812">Transmembrane</keyword>
<dbReference type="Gene3D" id="1.10.287.770">
    <property type="entry name" value="YojJ-like"/>
    <property type="match status" value="1"/>
</dbReference>
<evidence type="ECO:0000256" key="4">
    <source>
        <dbReference type="ARBA" id="ARBA00022461"/>
    </source>
</evidence>
<comment type="subcellular location">
    <subcellularLocation>
        <location evidence="1">Membrane</location>
        <topology evidence="1">Multi-pass membrane protein</topology>
    </subcellularLocation>
</comment>
<dbReference type="EMBL" id="AXCN02001743">
    <property type="status" value="NOT_ANNOTATED_CDS"/>
    <property type="molecule type" value="Genomic_DNA"/>
</dbReference>
<keyword evidence="8 12" id="KW-0406">Ion transport</keyword>
<reference evidence="15" key="1">
    <citation type="submission" date="2014-01" db="EMBL/GenBank/DDBJ databases">
        <title>The Genome Sequence of Anopheles farauti FAR1 (V2).</title>
        <authorList>
            <consortium name="The Broad Institute Genomics Platform"/>
            <person name="Neafsey D.E."/>
            <person name="Besansky N."/>
            <person name="Howell P."/>
            <person name="Walton C."/>
            <person name="Young S.K."/>
            <person name="Zeng Q."/>
            <person name="Gargeya S."/>
            <person name="Fitzgerald M."/>
            <person name="Haas B."/>
            <person name="Abouelleil A."/>
            <person name="Allen A.W."/>
            <person name="Alvarado L."/>
            <person name="Arachchi H.M."/>
            <person name="Berlin A.M."/>
            <person name="Chapman S.B."/>
            <person name="Gainer-Dewar J."/>
            <person name="Goldberg J."/>
            <person name="Griggs A."/>
            <person name="Gujja S."/>
            <person name="Hansen M."/>
            <person name="Howarth C."/>
            <person name="Imamovic A."/>
            <person name="Ireland A."/>
            <person name="Larimer J."/>
            <person name="McCowan C."/>
            <person name="Murphy C."/>
            <person name="Pearson M."/>
            <person name="Poon T.W."/>
            <person name="Priest M."/>
            <person name="Roberts A."/>
            <person name="Saif S."/>
            <person name="Shea T."/>
            <person name="Sisk P."/>
            <person name="Sykes S."/>
            <person name="Wortman J."/>
            <person name="Nusbaum C."/>
            <person name="Birren B."/>
        </authorList>
    </citation>
    <scope>NUCLEOTIDE SEQUENCE [LARGE SCALE GENOMIC DNA]</scope>
    <source>
        <strain evidence="15">FAR1</strain>
    </source>
</reference>
<evidence type="ECO:0000256" key="6">
    <source>
        <dbReference type="ARBA" id="ARBA00022989"/>
    </source>
</evidence>
<dbReference type="InterPro" id="IPR001873">
    <property type="entry name" value="ENaC"/>
</dbReference>
<evidence type="ECO:0000256" key="2">
    <source>
        <dbReference type="ARBA" id="ARBA00007193"/>
    </source>
</evidence>
<dbReference type="VEuPathDB" id="VectorBase:AFAF013471"/>
<evidence type="ECO:0000313" key="14">
    <source>
        <dbReference type="EnsemblMetazoa" id="AFAF013471-PA"/>
    </source>
</evidence>
<dbReference type="Gene3D" id="2.60.470.10">
    <property type="entry name" value="Acid-sensing ion channels like domains"/>
    <property type="match status" value="1"/>
</dbReference>
<dbReference type="PANTHER" id="PTHR11690">
    <property type="entry name" value="AMILORIDE-SENSITIVE SODIUM CHANNEL-RELATED"/>
    <property type="match status" value="1"/>
</dbReference>
<accession>A0A182QN13</accession>
<dbReference type="GO" id="GO:0015280">
    <property type="term" value="F:ligand-gated sodium channel activity"/>
    <property type="evidence" value="ECO:0007669"/>
    <property type="project" value="TreeGrafter"/>
</dbReference>
<dbReference type="AlphaFoldDB" id="A0A182QN13"/>
<proteinExistence type="inferred from homology"/>
<dbReference type="EnsemblMetazoa" id="AFAF013471-RA">
    <property type="protein sequence ID" value="AFAF013471-PA"/>
    <property type="gene ID" value="AFAF013471"/>
</dbReference>
<dbReference type="STRING" id="69004.A0A182QN13"/>
<evidence type="ECO:0000256" key="3">
    <source>
        <dbReference type="ARBA" id="ARBA00022448"/>
    </source>
</evidence>